<sequence length="161" mass="17837">MVEVQIVRQQRANGGPGGLQALRRRFSMAVSDRSLKISVLSPSPSSGAALCISRSRINSVRVRGRLLRVVVDNGDALTVRLRNKEEALRAAETMMETWDVDPLVEDSEVPAPETEEEAGCGVEELVKHYVNDPNFRQLIHEIHEHVDSALATDEFSYKASV</sequence>
<keyword evidence="2" id="KW-1185">Reference proteome</keyword>
<comment type="caution">
    <text evidence="1">The sequence shown here is derived from an EMBL/GenBank/DDBJ whole genome shotgun (WGS) entry which is preliminary data.</text>
</comment>
<dbReference type="AlphaFoldDB" id="A0A8T1WB71"/>
<reference evidence="1" key="1">
    <citation type="submission" date="2021-02" db="EMBL/GenBank/DDBJ databases">
        <authorList>
            <person name="Palmer J.M."/>
        </authorList>
    </citation>
    <scope>NUCLEOTIDE SEQUENCE</scope>
    <source>
        <strain evidence="1">SCRP734</strain>
    </source>
</reference>
<evidence type="ECO:0000313" key="1">
    <source>
        <dbReference type="EMBL" id="KAG7388929.1"/>
    </source>
</evidence>
<evidence type="ECO:0000313" key="2">
    <source>
        <dbReference type="Proteomes" id="UP000694044"/>
    </source>
</evidence>
<accession>A0A8T1WB71</accession>
<organism evidence="1 2">
    <name type="scientific">Phytophthora pseudosyringae</name>
    <dbReference type="NCBI Taxonomy" id="221518"/>
    <lineage>
        <taxon>Eukaryota</taxon>
        <taxon>Sar</taxon>
        <taxon>Stramenopiles</taxon>
        <taxon>Oomycota</taxon>
        <taxon>Peronosporomycetes</taxon>
        <taxon>Peronosporales</taxon>
        <taxon>Peronosporaceae</taxon>
        <taxon>Phytophthora</taxon>
    </lineage>
</organism>
<proteinExistence type="predicted"/>
<dbReference type="OrthoDB" id="104987at2759"/>
<protein>
    <submittedName>
        <fullName evidence="1">Uncharacterized protein</fullName>
    </submittedName>
</protein>
<dbReference type="EMBL" id="JAGDFM010000052">
    <property type="protein sequence ID" value="KAG7388929.1"/>
    <property type="molecule type" value="Genomic_DNA"/>
</dbReference>
<gene>
    <name evidence="1" type="ORF">PHYPSEUDO_011576</name>
</gene>
<dbReference type="Proteomes" id="UP000694044">
    <property type="component" value="Unassembled WGS sequence"/>
</dbReference>
<name>A0A8T1WB71_9STRA</name>